<dbReference type="EMBL" id="JABBFV010000018">
    <property type="protein sequence ID" value="NML12224.1"/>
    <property type="molecule type" value="Genomic_DNA"/>
</dbReference>
<comment type="caution">
    <text evidence="6">The sequence shown here is derived from an EMBL/GenBank/DDBJ whole genome shotgun (WGS) entry which is preliminary data.</text>
</comment>
<keyword evidence="1" id="KW-0805">Transcription regulation</keyword>
<dbReference type="Gene3D" id="3.30.450.40">
    <property type="match status" value="1"/>
</dbReference>
<dbReference type="SUPFAM" id="SSF55781">
    <property type="entry name" value="GAF domain-like"/>
    <property type="match status" value="1"/>
</dbReference>
<evidence type="ECO:0000256" key="3">
    <source>
        <dbReference type="ARBA" id="ARBA00023163"/>
    </source>
</evidence>
<evidence type="ECO:0000259" key="4">
    <source>
        <dbReference type="PROSITE" id="PS51077"/>
    </source>
</evidence>
<dbReference type="Proteomes" id="UP000519023">
    <property type="component" value="Unassembled WGS sequence"/>
</dbReference>
<keyword evidence="3" id="KW-0804">Transcription</keyword>
<dbReference type="InterPro" id="IPR036388">
    <property type="entry name" value="WH-like_DNA-bd_sf"/>
</dbReference>
<dbReference type="PROSITE" id="PS51078">
    <property type="entry name" value="ICLR_ED"/>
    <property type="match status" value="1"/>
</dbReference>
<dbReference type="InterPro" id="IPR005471">
    <property type="entry name" value="Tscrpt_reg_IclR_N"/>
</dbReference>
<evidence type="ECO:0000313" key="6">
    <source>
        <dbReference type="EMBL" id="NML12224.1"/>
    </source>
</evidence>
<protein>
    <submittedName>
        <fullName evidence="6">Helix-turn-helix domain-containing protein</fullName>
    </submittedName>
</protein>
<dbReference type="PANTHER" id="PTHR30136:SF23">
    <property type="entry name" value="DNA-BINDING TRANSCRIPTIONAL ACTIVATOR MHPR"/>
    <property type="match status" value="1"/>
</dbReference>
<dbReference type="Pfam" id="PF01614">
    <property type="entry name" value="IclR_C"/>
    <property type="match status" value="1"/>
</dbReference>
<dbReference type="InterPro" id="IPR050707">
    <property type="entry name" value="HTH_MetabolicPath_Reg"/>
</dbReference>
<gene>
    <name evidence="6" type="ORF">HHL08_19115</name>
</gene>
<dbReference type="SUPFAM" id="SSF46785">
    <property type="entry name" value="Winged helix' DNA-binding domain"/>
    <property type="match status" value="1"/>
</dbReference>
<proteinExistence type="predicted"/>
<dbReference type="Pfam" id="PF09339">
    <property type="entry name" value="HTH_IclR"/>
    <property type="match status" value="1"/>
</dbReference>
<dbReference type="AlphaFoldDB" id="A0A7X9WYH5"/>
<dbReference type="InterPro" id="IPR029016">
    <property type="entry name" value="GAF-like_dom_sf"/>
</dbReference>
<dbReference type="GO" id="GO:0003677">
    <property type="term" value="F:DNA binding"/>
    <property type="evidence" value="ECO:0007669"/>
    <property type="project" value="UniProtKB-KW"/>
</dbReference>
<dbReference type="InterPro" id="IPR036390">
    <property type="entry name" value="WH_DNA-bd_sf"/>
</dbReference>
<keyword evidence="2" id="KW-0238">DNA-binding</keyword>
<dbReference type="InterPro" id="IPR014757">
    <property type="entry name" value="Tscrpt_reg_IclR_C"/>
</dbReference>
<dbReference type="GO" id="GO:0045892">
    <property type="term" value="P:negative regulation of DNA-templated transcription"/>
    <property type="evidence" value="ECO:0007669"/>
    <property type="project" value="TreeGrafter"/>
</dbReference>
<feature type="domain" description="HTH iclR-type" evidence="4">
    <location>
        <begin position="7"/>
        <end position="68"/>
    </location>
</feature>
<evidence type="ECO:0000313" key="7">
    <source>
        <dbReference type="Proteomes" id="UP000519023"/>
    </source>
</evidence>
<dbReference type="Gene3D" id="1.10.10.10">
    <property type="entry name" value="Winged helix-like DNA-binding domain superfamily/Winged helix DNA-binding domain"/>
    <property type="match status" value="1"/>
</dbReference>
<reference evidence="6 7" key="1">
    <citation type="submission" date="2020-04" db="EMBL/GenBank/DDBJ databases">
        <title>Sphingobium sp. AR-3-1 isolated from Arctic soil.</title>
        <authorList>
            <person name="Dahal R.H."/>
            <person name="Chaudhary D.K."/>
        </authorList>
    </citation>
    <scope>NUCLEOTIDE SEQUENCE [LARGE SCALE GENOMIC DNA]</scope>
    <source>
        <strain evidence="6 7">AR-3-1</strain>
    </source>
</reference>
<evidence type="ECO:0000259" key="5">
    <source>
        <dbReference type="PROSITE" id="PS51078"/>
    </source>
</evidence>
<sequence>MEKGVPIRSLSRGIAVLQAVNRGGTISMMEIARTSNVPYPTACRIVQTLMHEGLIEREPSRKHYRPTALVQTLAHGFQGHARLVQAARPHIVELTRKVGWPISLASHVGHSMIIRDSTHSLTTLTFSNYYPGYALPILECAAGIAYLSYLPEDERHDLIAALKLMPGATTNHIIDLFENNNLAQEVRAKGHTTRAFNTFTRNPGKTSSLAVPVIDQNNLVIGTLTLAFFVNAIKMHDAVHQFLQPMQTTAEVIANDLHRGNPTPT</sequence>
<evidence type="ECO:0000256" key="2">
    <source>
        <dbReference type="ARBA" id="ARBA00023125"/>
    </source>
</evidence>
<dbReference type="SMART" id="SM00346">
    <property type="entry name" value="HTH_ICLR"/>
    <property type="match status" value="1"/>
</dbReference>
<accession>A0A7X9WYH5</accession>
<keyword evidence="7" id="KW-1185">Reference proteome</keyword>
<dbReference type="GO" id="GO:0003700">
    <property type="term" value="F:DNA-binding transcription factor activity"/>
    <property type="evidence" value="ECO:0007669"/>
    <property type="project" value="TreeGrafter"/>
</dbReference>
<name>A0A7X9WYH5_9SPHN</name>
<dbReference type="PANTHER" id="PTHR30136">
    <property type="entry name" value="HELIX-TURN-HELIX TRANSCRIPTIONAL REGULATOR, ICLR FAMILY"/>
    <property type="match status" value="1"/>
</dbReference>
<evidence type="ECO:0000256" key="1">
    <source>
        <dbReference type="ARBA" id="ARBA00023015"/>
    </source>
</evidence>
<organism evidence="6 7">
    <name type="scientific">Sphingobium psychrophilum</name>
    <dbReference type="NCBI Taxonomy" id="2728834"/>
    <lineage>
        <taxon>Bacteria</taxon>
        <taxon>Pseudomonadati</taxon>
        <taxon>Pseudomonadota</taxon>
        <taxon>Alphaproteobacteria</taxon>
        <taxon>Sphingomonadales</taxon>
        <taxon>Sphingomonadaceae</taxon>
        <taxon>Sphingobium</taxon>
    </lineage>
</organism>
<dbReference type="PROSITE" id="PS51077">
    <property type="entry name" value="HTH_ICLR"/>
    <property type="match status" value="1"/>
</dbReference>
<feature type="domain" description="IclR-ED" evidence="5">
    <location>
        <begin position="69"/>
        <end position="259"/>
    </location>
</feature>